<reference evidence="12 13" key="1">
    <citation type="submission" date="2014-03" db="EMBL/GenBank/DDBJ databases">
        <title>Whole genome sequence of Novosphingobium resinovorum KF1.</title>
        <authorList>
            <person name="Gan H.M."/>
            <person name="Gan H.Y."/>
            <person name="Chew T.H."/>
            <person name="Savka M.A."/>
        </authorList>
    </citation>
    <scope>NUCLEOTIDE SEQUENCE [LARGE SCALE GENOMIC DNA]</scope>
    <source>
        <strain evidence="12 13">KF1</strain>
    </source>
</reference>
<name>A0A031J7C5_9SPHN</name>
<evidence type="ECO:0000313" key="13">
    <source>
        <dbReference type="Proteomes" id="UP000024329"/>
    </source>
</evidence>
<dbReference type="EC" id="2.7.13.3" evidence="3"/>
<dbReference type="Gene3D" id="1.10.287.130">
    <property type="match status" value="1"/>
</dbReference>
<dbReference type="Pfam" id="PF02518">
    <property type="entry name" value="HATPase_c"/>
    <property type="match status" value="1"/>
</dbReference>
<feature type="domain" description="Histidine kinase" evidence="11">
    <location>
        <begin position="278"/>
        <end position="494"/>
    </location>
</feature>
<evidence type="ECO:0000256" key="2">
    <source>
        <dbReference type="ARBA" id="ARBA00004370"/>
    </source>
</evidence>
<dbReference type="InterPro" id="IPR050428">
    <property type="entry name" value="TCS_sensor_his_kinase"/>
</dbReference>
<keyword evidence="7 12" id="KW-0418">Kinase</keyword>
<evidence type="ECO:0000256" key="4">
    <source>
        <dbReference type="ARBA" id="ARBA00022553"/>
    </source>
</evidence>
<dbReference type="InterPro" id="IPR013727">
    <property type="entry name" value="2CSK_N"/>
</dbReference>
<dbReference type="GO" id="GO:0016020">
    <property type="term" value="C:membrane"/>
    <property type="evidence" value="ECO:0007669"/>
    <property type="project" value="UniProtKB-SubCell"/>
</dbReference>
<evidence type="ECO:0000256" key="8">
    <source>
        <dbReference type="ARBA" id="ARBA00022989"/>
    </source>
</evidence>
<keyword evidence="4" id="KW-0597">Phosphoprotein</keyword>
<dbReference type="PANTHER" id="PTHR45436">
    <property type="entry name" value="SENSOR HISTIDINE KINASE YKOH"/>
    <property type="match status" value="1"/>
</dbReference>
<keyword evidence="8 10" id="KW-1133">Transmembrane helix</keyword>
<accession>A0A031J7C5</accession>
<dbReference type="RefSeq" id="WP_081799248.1">
    <property type="nucleotide sequence ID" value="NZ_CP017076.1"/>
</dbReference>
<dbReference type="InterPro" id="IPR003661">
    <property type="entry name" value="HisK_dim/P_dom"/>
</dbReference>
<keyword evidence="9 10" id="KW-0472">Membrane</keyword>
<evidence type="ECO:0000256" key="3">
    <source>
        <dbReference type="ARBA" id="ARBA00012438"/>
    </source>
</evidence>
<protein>
    <recommendedName>
        <fullName evidence="3">histidine kinase</fullName>
        <ecNumber evidence="3">2.7.13.3</ecNumber>
    </recommendedName>
</protein>
<dbReference type="PANTHER" id="PTHR45436:SF5">
    <property type="entry name" value="SENSOR HISTIDINE KINASE TRCS"/>
    <property type="match status" value="1"/>
</dbReference>
<dbReference type="InterPro" id="IPR036890">
    <property type="entry name" value="HATPase_C_sf"/>
</dbReference>
<dbReference type="SUPFAM" id="SSF47384">
    <property type="entry name" value="Homodimeric domain of signal transducing histidine kinase"/>
    <property type="match status" value="1"/>
</dbReference>
<keyword evidence="6 10" id="KW-0812">Transmembrane</keyword>
<dbReference type="Proteomes" id="UP000024329">
    <property type="component" value="Unassembled WGS sequence"/>
</dbReference>
<dbReference type="GO" id="GO:0000155">
    <property type="term" value="F:phosphorelay sensor kinase activity"/>
    <property type="evidence" value="ECO:0007669"/>
    <property type="project" value="InterPro"/>
</dbReference>
<dbReference type="InterPro" id="IPR004358">
    <property type="entry name" value="Sig_transdc_His_kin-like_C"/>
</dbReference>
<dbReference type="InterPro" id="IPR003594">
    <property type="entry name" value="HATPase_dom"/>
</dbReference>
<dbReference type="InterPro" id="IPR036097">
    <property type="entry name" value="HisK_dim/P_sf"/>
</dbReference>
<dbReference type="eggNOG" id="COG2205">
    <property type="taxonomic scope" value="Bacteria"/>
</dbReference>
<dbReference type="PRINTS" id="PR00344">
    <property type="entry name" value="BCTRLSENSOR"/>
</dbReference>
<evidence type="ECO:0000256" key="9">
    <source>
        <dbReference type="ARBA" id="ARBA00023136"/>
    </source>
</evidence>
<organism evidence="12 13">
    <name type="scientific">Novosphingobium resinovorum</name>
    <dbReference type="NCBI Taxonomy" id="158500"/>
    <lineage>
        <taxon>Bacteria</taxon>
        <taxon>Pseudomonadati</taxon>
        <taxon>Pseudomonadota</taxon>
        <taxon>Alphaproteobacteria</taxon>
        <taxon>Sphingomonadales</taxon>
        <taxon>Sphingomonadaceae</taxon>
        <taxon>Novosphingobium</taxon>
    </lineage>
</organism>
<gene>
    <name evidence="12" type="ORF">BV97_05548</name>
</gene>
<comment type="subcellular location">
    <subcellularLocation>
        <location evidence="2">Membrane</location>
    </subcellularLocation>
</comment>
<dbReference type="OrthoDB" id="913606at2"/>
<dbReference type="CDD" id="cd00075">
    <property type="entry name" value="HATPase"/>
    <property type="match status" value="1"/>
</dbReference>
<dbReference type="PROSITE" id="PS50109">
    <property type="entry name" value="HIS_KIN"/>
    <property type="match status" value="1"/>
</dbReference>
<dbReference type="SUPFAM" id="SSF55874">
    <property type="entry name" value="ATPase domain of HSP90 chaperone/DNA topoisomerase II/histidine kinase"/>
    <property type="match status" value="1"/>
</dbReference>
<evidence type="ECO:0000313" key="12">
    <source>
        <dbReference type="EMBL" id="EZP69864.1"/>
    </source>
</evidence>
<comment type="catalytic activity">
    <reaction evidence="1">
        <text>ATP + protein L-histidine = ADP + protein N-phospho-L-histidine.</text>
        <dbReference type="EC" id="2.7.13.3"/>
    </reaction>
</comment>
<dbReference type="Gene3D" id="3.30.565.10">
    <property type="entry name" value="Histidine kinase-like ATPase, C-terminal domain"/>
    <property type="match status" value="1"/>
</dbReference>
<dbReference type="Pfam" id="PF00512">
    <property type="entry name" value="HisKA"/>
    <property type="match status" value="1"/>
</dbReference>
<dbReference type="InterPro" id="IPR005467">
    <property type="entry name" value="His_kinase_dom"/>
</dbReference>
<sequence>MASLRSRLTAAVMVPLLALAVTFGGITCWMIQRSGAATSDRILVGSVRLLSRAADTEDAVRDKVLPLAVHLLQRRSAPVTHYSIWDGTELIAGERGLVPPPLYDTRTGRTTQRLPAASFPRTYRNTPLTGGYVDPRDADGVIQPGYLRDSTLGGKPVRIATEIRRLHRNGHAVVVQVADFVDDRWAYQQTYFLRVLGAGVLIAMTAVLLFYWAITWGLRPFASLTGQIETARREPPPQFRLALEEDAPREARLLAGSFNALLARTERAVDSLKQFTANASHQMRTPLAVVRVHLDVLERYGPASPRGAAALEDIGNAVLSLERLLLQLIALARTEEQGIAEDATFDLAAVAADLVASRIDQPGSDGLDIGFEAPDHGPVLASGHPILAAEMIGNLFDNAVRYNRPGGTVTVRVLHRAGRACIEVEDDGPGIAPQDRERVFERFYRARSESDAGGSGLGLSIVRALAERMGAEVRLEPGTDGRGVLASIDFAAPPSPDDRNDEHITQAQSEAQQFALATAC</sequence>
<dbReference type="Pfam" id="PF08521">
    <property type="entry name" value="2CSK_N"/>
    <property type="match status" value="1"/>
</dbReference>
<proteinExistence type="predicted"/>
<dbReference type="SMART" id="SM00388">
    <property type="entry name" value="HisKA"/>
    <property type="match status" value="1"/>
</dbReference>
<keyword evidence="5" id="KW-0808">Transferase</keyword>
<evidence type="ECO:0000256" key="1">
    <source>
        <dbReference type="ARBA" id="ARBA00000085"/>
    </source>
</evidence>
<comment type="caution">
    <text evidence="12">The sequence shown here is derived from an EMBL/GenBank/DDBJ whole genome shotgun (WGS) entry which is preliminary data.</text>
</comment>
<evidence type="ECO:0000256" key="10">
    <source>
        <dbReference type="SAM" id="Phobius"/>
    </source>
</evidence>
<feature type="transmembrane region" description="Helical" evidence="10">
    <location>
        <begin position="191"/>
        <end position="214"/>
    </location>
</feature>
<evidence type="ECO:0000256" key="6">
    <source>
        <dbReference type="ARBA" id="ARBA00022692"/>
    </source>
</evidence>
<dbReference type="CDD" id="cd00082">
    <property type="entry name" value="HisKA"/>
    <property type="match status" value="1"/>
</dbReference>
<dbReference type="AlphaFoldDB" id="A0A031J7C5"/>
<dbReference type="SMART" id="SM00387">
    <property type="entry name" value="HATPase_c"/>
    <property type="match status" value="1"/>
</dbReference>
<evidence type="ECO:0000256" key="5">
    <source>
        <dbReference type="ARBA" id="ARBA00022679"/>
    </source>
</evidence>
<dbReference type="PATRIC" id="fig|158500.4.peg.5624"/>
<evidence type="ECO:0000259" key="11">
    <source>
        <dbReference type="PROSITE" id="PS50109"/>
    </source>
</evidence>
<dbReference type="EMBL" id="JFYZ01000072">
    <property type="protein sequence ID" value="EZP69864.1"/>
    <property type="molecule type" value="Genomic_DNA"/>
</dbReference>
<evidence type="ECO:0000256" key="7">
    <source>
        <dbReference type="ARBA" id="ARBA00022777"/>
    </source>
</evidence>